<evidence type="ECO:0000256" key="2">
    <source>
        <dbReference type="SAM" id="SignalP"/>
    </source>
</evidence>
<evidence type="ECO:0000256" key="1">
    <source>
        <dbReference type="ARBA" id="ARBA00022729"/>
    </source>
</evidence>
<reference evidence="3" key="1">
    <citation type="submission" date="2021-02" db="EMBL/GenBank/DDBJ databases">
        <authorList>
            <person name="Nowell W R."/>
        </authorList>
    </citation>
    <scope>NUCLEOTIDE SEQUENCE</scope>
</reference>
<feature type="chain" id="PRO_5032727223" evidence="2">
    <location>
        <begin position="25"/>
        <end position="712"/>
    </location>
</feature>
<evidence type="ECO:0000313" key="4">
    <source>
        <dbReference type="Proteomes" id="UP000663823"/>
    </source>
</evidence>
<feature type="signal peptide" evidence="2">
    <location>
        <begin position="1"/>
        <end position="24"/>
    </location>
</feature>
<dbReference type="EMBL" id="CAJOAX010001051">
    <property type="protein sequence ID" value="CAF3680408.1"/>
    <property type="molecule type" value="Genomic_DNA"/>
</dbReference>
<keyword evidence="1 2" id="KW-0732">Signal</keyword>
<dbReference type="AlphaFoldDB" id="A0A818T9I3"/>
<evidence type="ECO:0000313" key="3">
    <source>
        <dbReference type="EMBL" id="CAF3680408.1"/>
    </source>
</evidence>
<sequence>MILSPAVVILLFAAFITYPTICKSLKCYECSGDQSCGHGKTHHIVDCAGKCMIYQNENNNEVISVIKKEKPHKRIHLRTARKETRSSLHCFDCTAHNPDCAVNEATLVSDCQTCIVYLNANDGNNVVRRCCKSGCGSPGTIDDYDGRKAYFCSSNQCNGIGAEKVLTGEADLDSINAMIATLPTITTTLTTTSTTTVTTTIQTSFECYECSGPNCGREGSSVSNNCPSCMVYRNPHDQTTIERRCCWWACGSSNSVSNYNGLETYFCAADKCNGYGAESALSPPVTTTTTTIITTTSTAPPKTSFECYECSGSNCGREGSSVSNNCPSCMVYRNPHDQTIIERRCCWWACGSSNSVSNYNGLETYFCAADKCNGYGAESALSPPVTTTTTTVVTTTSTAPPKTSFECYECSGPNCGREGLSVSNNCPSCMVYRNPNDQTIIERRCCWWTCGPSNSIGSHNGLETYFCAADRCNGYGAESALSPPVTTTTTTEKTTTISTTVTTTTMTVTTTMTTIPTTTTTTAAPKTSFQCYDCSGPECGREGSSVSNNCPSCMVYRNPNDQTIIERRCCWWTCGPSNSIGSHNGLETYFCAADKCNGFGTEFALSPLVTTTTMTTTTTPATTTMTSPTKITTTTTTSSSSSCVLNCQNGGTPETEDGCFCYCLENTNGRECENVDCAQSDVNSEICTIENQQLCDESETFAFECLHLCGKC</sequence>
<organism evidence="3 4">
    <name type="scientific">Rotaria sordida</name>
    <dbReference type="NCBI Taxonomy" id="392033"/>
    <lineage>
        <taxon>Eukaryota</taxon>
        <taxon>Metazoa</taxon>
        <taxon>Spiralia</taxon>
        <taxon>Gnathifera</taxon>
        <taxon>Rotifera</taxon>
        <taxon>Eurotatoria</taxon>
        <taxon>Bdelloidea</taxon>
        <taxon>Philodinida</taxon>
        <taxon>Philodinidae</taxon>
        <taxon>Rotaria</taxon>
    </lineage>
</organism>
<comment type="caution">
    <text evidence="3">The sequence shown here is derived from an EMBL/GenBank/DDBJ whole genome shotgun (WGS) entry which is preliminary data.</text>
</comment>
<protein>
    <submittedName>
        <fullName evidence="3">Uncharacterized protein</fullName>
    </submittedName>
</protein>
<dbReference type="PANTHER" id="PTHR33562">
    <property type="entry name" value="ATILLA, ISOFORM B-RELATED-RELATED"/>
    <property type="match status" value="1"/>
</dbReference>
<name>A0A818T9I3_9BILA</name>
<proteinExistence type="predicted"/>
<dbReference type="InterPro" id="IPR050975">
    <property type="entry name" value="Sleep_regulator"/>
</dbReference>
<gene>
    <name evidence="3" type="ORF">OTI717_LOCUS11182</name>
</gene>
<dbReference type="Proteomes" id="UP000663823">
    <property type="component" value="Unassembled WGS sequence"/>
</dbReference>
<accession>A0A818T9I3</accession>